<reference evidence="1 2" key="1">
    <citation type="journal article" date="2018" name="Genome Res.">
        <title>The genomic architecture and molecular evolution of ant odorant receptors.</title>
        <authorList>
            <person name="McKenzie S.K."/>
            <person name="Kronauer D.J.C."/>
        </authorList>
    </citation>
    <scope>NUCLEOTIDE SEQUENCE [LARGE SCALE GENOMIC DNA]</scope>
    <source>
        <strain evidence="1">Clonal line C1</strain>
    </source>
</reference>
<name>A0A3L8DZP8_OOCBI</name>
<dbReference type="Proteomes" id="UP000279307">
    <property type="component" value="Chromosome 2"/>
</dbReference>
<evidence type="ECO:0000313" key="2">
    <source>
        <dbReference type="Proteomes" id="UP000279307"/>
    </source>
</evidence>
<sequence>MGTWMGHDYDEDPVEDSLVTLWRSTIERLQEAIIDIGMEYRPCYDEVDTQRRRASILKRRRIFVNA</sequence>
<dbReference type="AlphaFoldDB" id="A0A3L8DZP8"/>
<evidence type="ECO:0000313" key="1">
    <source>
        <dbReference type="EMBL" id="RLU25703.1"/>
    </source>
</evidence>
<accession>A0A3L8DZP8</accession>
<dbReference type="EMBL" id="QOIP01000002">
    <property type="protein sequence ID" value="RLU25703.1"/>
    <property type="molecule type" value="Genomic_DNA"/>
</dbReference>
<organism evidence="1 2">
    <name type="scientific">Ooceraea biroi</name>
    <name type="common">Clonal raider ant</name>
    <name type="synonym">Cerapachys biroi</name>
    <dbReference type="NCBI Taxonomy" id="2015173"/>
    <lineage>
        <taxon>Eukaryota</taxon>
        <taxon>Metazoa</taxon>
        <taxon>Ecdysozoa</taxon>
        <taxon>Arthropoda</taxon>
        <taxon>Hexapoda</taxon>
        <taxon>Insecta</taxon>
        <taxon>Pterygota</taxon>
        <taxon>Neoptera</taxon>
        <taxon>Endopterygota</taxon>
        <taxon>Hymenoptera</taxon>
        <taxon>Apocrita</taxon>
        <taxon>Aculeata</taxon>
        <taxon>Formicoidea</taxon>
        <taxon>Formicidae</taxon>
        <taxon>Dorylinae</taxon>
        <taxon>Ooceraea</taxon>
    </lineage>
</organism>
<comment type="caution">
    <text evidence="1">The sequence shown here is derived from an EMBL/GenBank/DDBJ whole genome shotgun (WGS) entry which is preliminary data.</text>
</comment>
<proteinExistence type="predicted"/>
<protein>
    <submittedName>
        <fullName evidence="1">Uncharacterized protein</fullName>
    </submittedName>
</protein>
<gene>
    <name evidence="1" type="ORF">DMN91_001860</name>
</gene>